<sequence length="368" mass="42563">MSLPLISFILPFSEREYCPDDERLNRLLFQLSEVEETEVVVHSSGNLSTKTYDALSSYNFIKWVHEPQAHEPFSAGYVRNVAVEHATAEYVFFIDVDLNFPASLLPYLVSNTKRLKAIGKMAFEMFPCIYLSRAGTKQFNEQFNVVLDSFLLGENTITDGIAVASSCLLVNKEWFKQLGGFDVEFSGHGGEDLSLIHQLCLHYPVMPLTADYHLNQKAQHPGDYVGCRRYFSFYSLAHLFEGRFFVHYWHSRPLSHKYHQARVVNDELLAKKLKQSSTNLSVVNSFHQNLLQQHCRLSSDLCLMPEHNYKVWMAGLQQQFGYDVAEYPGLFQWRKGVKVHRPLWKKARKLYLNPKLFFVDGLKKLFAK</sequence>
<dbReference type="InterPro" id="IPR019290">
    <property type="entry name" value="GlycosylTrfase-like_prok"/>
</dbReference>
<protein>
    <recommendedName>
        <fullName evidence="1">Glycosyltransferase 2-like prokaryotic type domain-containing protein</fullName>
    </recommendedName>
</protein>
<dbReference type="InterPro" id="IPR029044">
    <property type="entry name" value="Nucleotide-diphossugar_trans"/>
</dbReference>
<dbReference type="Proteomes" id="UP001139333">
    <property type="component" value="Unassembled WGS sequence"/>
</dbReference>
<evidence type="ECO:0000313" key="3">
    <source>
        <dbReference type="Proteomes" id="UP001139333"/>
    </source>
</evidence>
<reference evidence="2" key="1">
    <citation type="submission" date="2022-01" db="EMBL/GenBank/DDBJ databases">
        <title>Whole genome-based taxonomy of the Shewanellaceae.</title>
        <authorList>
            <person name="Martin-Rodriguez A.J."/>
        </authorList>
    </citation>
    <scope>NUCLEOTIDE SEQUENCE</scope>
    <source>
        <strain evidence="2">DSM 16422</strain>
    </source>
</reference>
<name>A0A9X1ZIX7_9GAMM</name>
<dbReference type="AlphaFoldDB" id="A0A9X1ZIX7"/>
<evidence type="ECO:0000313" key="2">
    <source>
        <dbReference type="EMBL" id="MCL1142331.1"/>
    </source>
</evidence>
<keyword evidence="3" id="KW-1185">Reference proteome</keyword>
<accession>A0A9X1ZIX7</accession>
<organism evidence="2 3">
    <name type="scientific">Shewanella gaetbuli</name>
    <dbReference type="NCBI Taxonomy" id="220752"/>
    <lineage>
        <taxon>Bacteria</taxon>
        <taxon>Pseudomonadati</taxon>
        <taxon>Pseudomonadota</taxon>
        <taxon>Gammaproteobacteria</taxon>
        <taxon>Alteromonadales</taxon>
        <taxon>Shewanellaceae</taxon>
        <taxon>Shewanella</taxon>
    </lineage>
</organism>
<feature type="domain" description="Glycosyltransferase 2-like prokaryotic type" evidence="1">
    <location>
        <begin position="35"/>
        <end position="274"/>
    </location>
</feature>
<dbReference type="SUPFAM" id="SSF53448">
    <property type="entry name" value="Nucleotide-diphospho-sugar transferases"/>
    <property type="match status" value="1"/>
</dbReference>
<dbReference type="RefSeq" id="WP_248995007.1">
    <property type="nucleotide sequence ID" value="NZ_JAKIKP010000003.1"/>
</dbReference>
<gene>
    <name evidence="2" type="ORF">L2672_06435</name>
</gene>
<comment type="caution">
    <text evidence="2">The sequence shown here is derived from an EMBL/GenBank/DDBJ whole genome shotgun (WGS) entry which is preliminary data.</text>
</comment>
<dbReference type="Pfam" id="PF10111">
    <property type="entry name" value="Glyco_tranf_2_2"/>
    <property type="match status" value="1"/>
</dbReference>
<dbReference type="Gene3D" id="3.90.550.10">
    <property type="entry name" value="Spore Coat Polysaccharide Biosynthesis Protein SpsA, Chain A"/>
    <property type="match status" value="1"/>
</dbReference>
<dbReference type="EMBL" id="JAKIKP010000003">
    <property type="protein sequence ID" value="MCL1142331.1"/>
    <property type="molecule type" value="Genomic_DNA"/>
</dbReference>
<proteinExistence type="predicted"/>
<evidence type="ECO:0000259" key="1">
    <source>
        <dbReference type="Pfam" id="PF10111"/>
    </source>
</evidence>